<gene>
    <name evidence="2" type="ORF">CLA01_26490</name>
</gene>
<protein>
    <recommendedName>
        <fullName evidence="4">Lipoprotein</fullName>
    </recommendedName>
</protein>
<dbReference type="EMBL" id="BJYI01000009">
    <property type="protein sequence ID" value="GEN72577.1"/>
    <property type="molecule type" value="Genomic_DNA"/>
</dbReference>
<evidence type="ECO:0000313" key="2">
    <source>
        <dbReference type="EMBL" id="GEN72577.1"/>
    </source>
</evidence>
<keyword evidence="1" id="KW-0732">Signal</keyword>
<name>A0A511YBL0_9FLAO</name>
<proteinExistence type="predicted"/>
<organism evidence="2 3">
    <name type="scientific">Chryseobacterium lathyri</name>
    <dbReference type="NCBI Taxonomy" id="395933"/>
    <lineage>
        <taxon>Bacteria</taxon>
        <taxon>Pseudomonadati</taxon>
        <taxon>Bacteroidota</taxon>
        <taxon>Flavobacteriia</taxon>
        <taxon>Flavobacteriales</taxon>
        <taxon>Weeksellaceae</taxon>
        <taxon>Chryseobacterium group</taxon>
        <taxon>Chryseobacterium</taxon>
    </lineage>
</organism>
<reference evidence="2 3" key="1">
    <citation type="submission" date="2019-07" db="EMBL/GenBank/DDBJ databases">
        <title>Whole genome shotgun sequence of Chryseobacterium lathyri NBRC 105250.</title>
        <authorList>
            <person name="Hosoyama A."/>
            <person name="Uohara A."/>
            <person name="Ohji S."/>
            <person name="Ichikawa N."/>
        </authorList>
    </citation>
    <scope>NUCLEOTIDE SEQUENCE [LARGE SCALE GENOMIC DNA]</scope>
    <source>
        <strain evidence="2 3">NBRC 105250</strain>
    </source>
</reference>
<sequence length="92" mass="10716">MKNIKKIFLAFAFGTLFVSCRSEADLSDEELKYIYEKEFRDFYKANHMNNGWPQNTWNNGMPGIKKIRFGKDLPSVSTKTVDQSEEIPFGKK</sequence>
<feature type="chain" id="PRO_5022007837" description="Lipoprotein" evidence="1">
    <location>
        <begin position="25"/>
        <end position="92"/>
    </location>
</feature>
<evidence type="ECO:0000256" key="1">
    <source>
        <dbReference type="SAM" id="SignalP"/>
    </source>
</evidence>
<dbReference type="Proteomes" id="UP000321150">
    <property type="component" value="Unassembled WGS sequence"/>
</dbReference>
<dbReference type="RefSeq" id="WP_111957056.1">
    <property type="nucleotide sequence ID" value="NZ_BJYI01000009.1"/>
</dbReference>
<evidence type="ECO:0008006" key="4">
    <source>
        <dbReference type="Google" id="ProtNLM"/>
    </source>
</evidence>
<dbReference type="OrthoDB" id="1275006at2"/>
<dbReference type="PROSITE" id="PS51257">
    <property type="entry name" value="PROKAR_LIPOPROTEIN"/>
    <property type="match status" value="1"/>
</dbReference>
<evidence type="ECO:0000313" key="3">
    <source>
        <dbReference type="Proteomes" id="UP000321150"/>
    </source>
</evidence>
<feature type="signal peptide" evidence="1">
    <location>
        <begin position="1"/>
        <end position="24"/>
    </location>
</feature>
<dbReference type="AlphaFoldDB" id="A0A511YBL0"/>
<comment type="caution">
    <text evidence="2">The sequence shown here is derived from an EMBL/GenBank/DDBJ whole genome shotgun (WGS) entry which is preliminary data.</text>
</comment>
<accession>A0A511YBL0</accession>